<name>A0A2F0P4R0_SERMA</name>
<dbReference type="InterPro" id="IPR013154">
    <property type="entry name" value="ADH-like_N"/>
</dbReference>
<dbReference type="EMBL" id="LJEX02000164">
    <property type="protein sequence ID" value="OCO79077.1"/>
    <property type="molecule type" value="Genomic_DNA"/>
</dbReference>
<gene>
    <name evidence="8" type="ORF">AN695_0226605</name>
</gene>
<dbReference type="GO" id="GO:0008270">
    <property type="term" value="F:zinc ion binding"/>
    <property type="evidence" value="ECO:0007669"/>
    <property type="project" value="InterPro"/>
</dbReference>
<dbReference type="GO" id="GO:0016616">
    <property type="term" value="F:oxidoreductase activity, acting on the CH-OH group of donors, NAD or NADP as acceptor"/>
    <property type="evidence" value="ECO:0007669"/>
    <property type="project" value="UniProtKB-ARBA"/>
</dbReference>
<dbReference type="SUPFAM" id="SSF51735">
    <property type="entry name" value="NAD(P)-binding Rossmann-fold domains"/>
    <property type="match status" value="1"/>
</dbReference>
<dbReference type="SMART" id="SM00829">
    <property type="entry name" value="PKS_ER"/>
    <property type="match status" value="1"/>
</dbReference>
<dbReference type="Pfam" id="PF00107">
    <property type="entry name" value="ADH_zinc_N"/>
    <property type="match status" value="1"/>
</dbReference>
<evidence type="ECO:0000313" key="9">
    <source>
        <dbReference type="Proteomes" id="UP000050489"/>
    </source>
</evidence>
<proteinExistence type="inferred from homology"/>
<dbReference type="SUPFAM" id="SSF50129">
    <property type="entry name" value="GroES-like"/>
    <property type="match status" value="1"/>
</dbReference>
<evidence type="ECO:0000256" key="3">
    <source>
        <dbReference type="ARBA" id="ARBA00022723"/>
    </source>
</evidence>
<dbReference type="AlphaFoldDB" id="A0A2F0P4R0"/>
<evidence type="ECO:0000256" key="1">
    <source>
        <dbReference type="ARBA" id="ARBA00001947"/>
    </source>
</evidence>
<dbReference type="PANTHER" id="PTHR43350:SF2">
    <property type="entry name" value="GROES-LIKE ZINC-BINDING ALCOHOL DEHYDROGENASE FAMILY PROTEIN"/>
    <property type="match status" value="1"/>
</dbReference>
<comment type="cofactor">
    <cofactor evidence="1 6">
        <name>Zn(2+)</name>
        <dbReference type="ChEBI" id="CHEBI:29105"/>
    </cofactor>
</comment>
<feature type="domain" description="Enoyl reductase (ER)" evidence="7">
    <location>
        <begin position="11"/>
        <end position="361"/>
    </location>
</feature>
<dbReference type="RefSeq" id="WP_055317718.1">
    <property type="nucleotide sequence ID" value="NZ_JBLTSM010000019.1"/>
</dbReference>
<dbReference type="Pfam" id="PF08240">
    <property type="entry name" value="ADH_N"/>
    <property type="match status" value="1"/>
</dbReference>
<organism evidence="8 9">
    <name type="scientific">Serratia marcescens</name>
    <dbReference type="NCBI Taxonomy" id="615"/>
    <lineage>
        <taxon>Bacteria</taxon>
        <taxon>Pseudomonadati</taxon>
        <taxon>Pseudomonadota</taxon>
        <taxon>Gammaproteobacteria</taxon>
        <taxon>Enterobacterales</taxon>
        <taxon>Yersiniaceae</taxon>
        <taxon>Serratia</taxon>
    </lineage>
</organism>
<dbReference type="InterPro" id="IPR020843">
    <property type="entry name" value="ER"/>
</dbReference>
<dbReference type="InterPro" id="IPR011032">
    <property type="entry name" value="GroES-like_sf"/>
</dbReference>
<dbReference type="InterPro" id="IPR036291">
    <property type="entry name" value="NAD(P)-bd_dom_sf"/>
</dbReference>
<dbReference type="PROSITE" id="PS00059">
    <property type="entry name" value="ADH_ZINC"/>
    <property type="match status" value="1"/>
</dbReference>
<comment type="caution">
    <text evidence="8">The sequence shown here is derived from an EMBL/GenBank/DDBJ whole genome shotgun (WGS) entry which is preliminary data.</text>
</comment>
<keyword evidence="4 6" id="KW-0862">Zinc</keyword>
<dbReference type="Proteomes" id="UP000050489">
    <property type="component" value="Unassembled WGS sequence"/>
</dbReference>
<protein>
    <submittedName>
        <fullName evidence="8">Aryl-alcohol dehydrogenase</fullName>
    </submittedName>
</protein>
<keyword evidence="3 6" id="KW-0479">Metal-binding</keyword>
<dbReference type="Gene3D" id="3.40.50.720">
    <property type="entry name" value="NAD(P)-binding Rossmann-like Domain"/>
    <property type="match status" value="1"/>
</dbReference>
<sequence length="370" mass="39343">MKIKAIVTSKETPFSLQDVNLREPDIDEVLVRIIASGVCHTDAVVLRGDAPLPLPAVLGHEGAGIVERVGSAVTEVVPGDHVVIGFSYCGYCDNCRSGKNGACEDFVPLNSSGVNGHHRTPLSTMDNTPLSLFFGQSSFAAYSTTSAKNVVKVDRDVDLRLLGPLGCGFMTGSGTILNALKPEPGSSIAIFGTGAVGLAGIMAAQIAGCSKIIAIDIHSQRLELAQTLGATHVVNSMNEDAVARIVDICGKGADFSMDTTGISAVQIQAIRCLRVYGTMAAVAVSNNEISLNLATDIVDRGLTIKGVLEGDAMPQIFIPRLLQFWREGKFPIEKLIRFYKPEQVEQAFADSNSGDVIKPVLVFDHLYMPV</sequence>
<dbReference type="CDD" id="cd08278">
    <property type="entry name" value="benzyl_alcohol_DH"/>
    <property type="match status" value="1"/>
</dbReference>
<evidence type="ECO:0000256" key="2">
    <source>
        <dbReference type="ARBA" id="ARBA00008072"/>
    </source>
</evidence>
<dbReference type="Gene3D" id="3.90.180.10">
    <property type="entry name" value="Medium-chain alcohol dehydrogenases, catalytic domain"/>
    <property type="match status" value="1"/>
</dbReference>
<keyword evidence="5" id="KW-0560">Oxidoreductase</keyword>
<dbReference type="FunFam" id="3.40.50.720:FF:000003">
    <property type="entry name" value="S-(hydroxymethyl)glutathione dehydrogenase"/>
    <property type="match status" value="1"/>
</dbReference>
<evidence type="ECO:0000259" key="7">
    <source>
        <dbReference type="SMART" id="SM00829"/>
    </source>
</evidence>
<evidence type="ECO:0000256" key="4">
    <source>
        <dbReference type="ARBA" id="ARBA00022833"/>
    </source>
</evidence>
<evidence type="ECO:0000256" key="5">
    <source>
        <dbReference type="ARBA" id="ARBA00023002"/>
    </source>
</evidence>
<comment type="similarity">
    <text evidence="2 6">Belongs to the zinc-containing alcohol dehydrogenase family.</text>
</comment>
<dbReference type="InterPro" id="IPR013149">
    <property type="entry name" value="ADH-like_C"/>
</dbReference>
<dbReference type="PANTHER" id="PTHR43350">
    <property type="entry name" value="NAD-DEPENDENT ALCOHOL DEHYDROGENASE"/>
    <property type="match status" value="1"/>
</dbReference>
<reference evidence="9" key="1">
    <citation type="submission" date="2016-04" db="EMBL/GenBank/DDBJ databases">
        <authorList>
            <person name="Osei Sekyere J."/>
            <person name="Sivertsen A."/>
            <person name="Pedersen A.T."/>
            <person name="Sundsfjord A."/>
        </authorList>
    </citation>
    <scope>NUCLEOTIDE SEQUENCE [LARGE SCALE GENOMIC DNA]</scope>
    <source>
        <strain evidence="9">945174350</strain>
    </source>
</reference>
<evidence type="ECO:0000256" key="6">
    <source>
        <dbReference type="RuleBase" id="RU361277"/>
    </source>
</evidence>
<evidence type="ECO:0000313" key="8">
    <source>
        <dbReference type="EMBL" id="OCO79077.1"/>
    </source>
</evidence>
<dbReference type="InterPro" id="IPR002328">
    <property type="entry name" value="ADH_Zn_CS"/>
</dbReference>
<accession>A0A2F0P4R0</accession>